<organism evidence="2">
    <name type="scientific">Thermosporothrix sp. COM3</name>
    <dbReference type="NCBI Taxonomy" id="2490863"/>
    <lineage>
        <taxon>Bacteria</taxon>
        <taxon>Bacillati</taxon>
        <taxon>Chloroflexota</taxon>
        <taxon>Ktedonobacteria</taxon>
        <taxon>Ktedonobacterales</taxon>
        <taxon>Thermosporotrichaceae</taxon>
        <taxon>Thermosporothrix</taxon>
    </lineage>
</organism>
<evidence type="ECO:0000313" key="2">
    <source>
        <dbReference type="EMBL" id="BBH85252.1"/>
    </source>
</evidence>
<feature type="region of interest" description="Disordered" evidence="1">
    <location>
        <begin position="41"/>
        <end position="75"/>
    </location>
</feature>
<evidence type="ECO:0000256" key="1">
    <source>
        <dbReference type="SAM" id="MobiDB-lite"/>
    </source>
</evidence>
<dbReference type="EMBL" id="AP019376">
    <property type="protein sequence ID" value="BBH85252.1"/>
    <property type="molecule type" value="Genomic_DNA"/>
</dbReference>
<reference evidence="2" key="1">
    <citation type="submission" date="2018-12" db="EMBL/GenBank/DDBJ databases">
        <title>Novel natural products biosynthetic potential of the class Ktedonobacteria.</title>
        <authorList>
            <person name="Zheng Y."/>
            <person name="Saitou A."/>
            <person name="Wang C.M."/>
            <person name="Toyoda A."/>
            <person name="Minakuchi Y."/>
            <person name="Sekiguchi Y."/>
            <person name="Ueda K."/>
            <person name="Takano H."/>
            <person name="Sakai Y."/>
            <person name="Yokota A."/>
            <person name="Yabe S."/>
        </authorList>
    </citation>
    <scope>NUCLEOTIDE SEQUENCE</scope>
    <source>
        <strain evidence="2">COM3</strain>
    </source>
</reference>
<accession>A0A455SE58</accession>
<protein>
    <submittedName>
        <fullName evidence="2">Uncharacterized protein</fullName>
    </submittedName>
</protein>
<dbReference type="AlphaFoldDB" id="A0A455SE58"/>
<sequence>MIQRDFEASVRLVIPAHPFELPSRPFGLHFARKNVAVPQDLTCDKGTKTDADTTGGDGSTPNPNSNEVLDWMDDD</sequence>
<proteinExistence type="predicted"/>
<gene>
    <name evidence="2" type="ORF">KTC_00030</name>
</gene>
<feature type="compositionally biased region" description="Basic and acidic residues" evidence="1">
    <location>
        <begin position="42"/>
        <end position="51"/>
    </location>
</feature>
<name>A0A455SE58_9CHLR</name>